<feature type="non-terminal residue" evidence="1">
    <location>
        <position position="1"/>
    </location>
</feature>
<evidence type="ECO:0000313" key="2">
    <source>
        <dbReference type="Proteomes" id="UP000789920"/>
    </source>
</evidence>
<name>A0ACA9MSW0_9GLOM</name>
<dbReference type="Proteomes" id="UP000789920">
    <property type="component" value="Unassembled WGS sequence"/>
</dbReference>
<accession>A0ACA9MSW0</accession>
<evidence type="ECO:0000313" key="1">
    <source>
        <dbReference type="EMBL" id="CAG8610214.1"/>
    </source>
</evidence>
<comment type="caution">
    <text evidence="1">The sequence shown here is derived from an EMBL/GenBank/DDBJ whole genome shotgun (WGS) entry which is preliminary data.</text>
</comment>
<keyword evidence="2" id="KW-1185">Reference proteome</keyword>
<reference evidence="1" key="1">
    <citation type="submission" date="2021-06" db="EMBL/GenBank/DDBJ databases">
        <authorList>
            <person name="Kallberg Y."/>
            <person name="Tangrot J."/>
            <person name="Rosling A."/>
        </authorList>
    </citation>
    <scope>NUCLEOTIDE SEQUENCE</scope>
    <source>
        <strain evidence="1">MA461A</strain>
    </source>
</reference>
<protein>
    <submittedName>
        <fullName evidence="1">36558_t:CDS:1</fullName>
    </submittedName>
</protein>
<dbReference type="EMBL" id="CAJVQC010009891">
    <property type="protein sequence ID" value="CAG8610214.1"/>
    <property type="molecule type" value="Genomic_DNA"/>
</dbReference>
<proteinExistence type="predicted"/>
<organism evidence="1 2">
    <name type="scientific">Racocetra persica</name>
    <dbReference type="NCBI Taxonomy" id="160502"/>
    <lineage>
        <taxon>Eukaryota</taxon>
        <taxon>Fungi</taxon>
        <taxon>Fungi incertae sedis</taxon>
        <taxon>Mucoromycota</taxon>
        <taxon>Glomeromycotina</taxon>
        <taxon>Glomeromycetes</taxon>
        <taxon>Diversisporales</taxon>
        <taxon>Gigasporaceae</taxon>
        <taxon>Racocetra</taxon>
    </lineage>
</organism>
<gene>
    <name evidence="1" type="ORF">RPERSI_LOCUS6279</name>
</gene>
<sequence length="44" mass="5219">EVGNGFDEEFQITLMDRLRSRINEFEALPFYNTFTHTKLLSSNH</sequence>